<dbReference type="Proteomes" id="UP000670925">
    <property type="component" value="Unassembled WGS sequence"/>
</dbReference>
<keyword evidence="1" id="KW-0732">Signal</keyword>
<feature type="chain" id="PRO_5043475917" description="Protein FilF" evidence="1">
    <location>
        <begin position="21"/>
        <end position="654"/>
    </location>
</feature>
<evidence type="ECO:0008006" key="4">
    <source>
        <dbReference type="Google" id="ProtNLM"/>
    </source>
</evidence>
<proteinExistence type="predicted"/>
<accession>A0AAW4J486</accession>
<gene>
    <name evidence="2" type="ORF">J5N55_06665</name>
</gene>
<dbReference type="EMBL" id="JAGFOT010000006">
    <property type="protein sequence ID" value="MBO3657770.1"/>
    <property type="molecule type" value="Genomic_DNA"/>
</dbReference>
<dbReference type="RefSeq" id="WP_208464062.1">
    <property type="nucleotide sequence ID" value="NZ_JAGFOT010000006.1"/>
</dbReference>
<sequence>MKKRIIVPFAFSALTLLLSGCGGESSKINEDPTKGTTGVTSNTSCDINTSNCLQFVLDYPIAGVNFNCSSDIVHNFATKFDSNAVTGACKLGDTVSFYVQGEVSPKISFGDIKLDEISKLKMPTLARIRVIDMAIALTGKTPNALDPEDETIHVALALIKIFQSLGVENKSNVIGDVQPTEITQEKKNNLSSLSRPIGVSELISDEYVDLLKPWVDVNAVSDDQALEILQQLLNLSNTGIWTADLPVFKLGGGSSTSKTTSPDGFFGCNTADYSKCVDASVSNLVHSMGNFLLLTDRQGYILGYGQQWTGAATVTNNTVLAPYYLTSLVKPQKIRLKTQNDWLNPFTYQLNASKPLSFSASTDPLEDLIIKQGKFMNQSTIAGTEGFYRGLTKMKDSDKVDTSHLGQWQQSISNQNIRGVIDIVKVNPASFLSKDTFKTELNVESGQTYLFPLYATLTFRFDEAAKLPPVDLGIVIDEHGNIRTDIRKDATETDMSGLCASAVPNSDGTYTDQYDETQYRIGTTGATLFSTNDKSITVRMLLSNPKFKTIDGVMFGINFSTITGAKINIHNLLNGQPSGINLTNFSNNTVVWSNQYAFYQAAYVGLYDRLTKDKDKYIPPTEEERELAKRWTGTVTIKIADQNNPACKAIKTKA</sequence>
<dbReference type="PROSITE" id="PS51257">
    <property type="entry name" value="PROKAR_LIPOPROTEIN"/>
    <property type="match status" value="1"/>
</dbReference>
<evidence type="ECO:0000313" key="3">
    <source>
        <dbReference type="Proteomes" id="UP000670925"/>
    </source>
</evidence>
<dbReference type="AlphaFoldDB" id="A0AAW4J486"/>
<reference evidence="2" key="1">
    <citation type="submission" date="2021-03" db="EMBL/GenBank/DDBJ databases">
        <title>Acinetobacter spp. whole-genome sequenced from Terengganu.</title>
        <authorList>
            <person name="Mohd Rani F."/>
        </authorList>
    </citation>
    <scope>NUCLEOTIDE SEQUENCE</scope>
    <source>
        <strain evidence="2">AC1502</strain>
    </source>
</reference>
<comment type="caution">
    <text evidence="2">The sequence shown here is derived from an EMBL/GenBank/DDBJ whole genome shotgun (WGS) entry which is preliminary data.</text>
</comment>
<organism evidence="2 3">
    <name type="scientific">Acinetobacter haemolyticus</name>
    <dbReference type="NCBI Taxonomy" id="29430"/>
    <lineage>
        <taxon>Bacteria</taxon>
        <taxon>Pseudomonadati</taxon>
        <taxon>Pseudomonadota</taxon>
        <taxon>Gammaproteobacteria</taxon>
        <taxon>Moraxellales</taxon>
        <taxon>Moraxellaceae</taxon>
        <taxon>Acinetobacter</taxon>
    </lineage>
</organism>
<evidence type="ECO:0000313" key="2">
    <source>
        <dbReference type="EMBL" id="MBO3657770.1"/>
    </source>
</evidence>
<evidence type="ECO:0000256" key="1">
    <source>
        <dbReference type="SAM" id="SignalP"/>
    </source>
</evidence>
<feature type="signal peptide" evidence="1">
    <location>
        <begin position="1"/>
        <end position="20"/>
    </location>
</feature>
<protein>
    <recommendedName>
        <fullName evidence="4">Protein FilF</fullName>
    </recommendedName>
</protein>
<name>A0AAW4J486_ACIHA</name>